<dbReference type="InterPro" id="IPR029025">
    <property type="entry name" value="T3SS_substrate_exporter_C"/>
</dbReference>
<dbReference type="NCBIfam" id="TIGR00328">
    <property type="entry name" value="flhB"/>
    <property type="match status" value="1"/>
</dbReference>
<keyword evidence="14" id="KW-0969">Cilium</keyword>
<feature type="transmembrane region" description="Helical" evidence="12">
    <location>
        <begin position="193"/>
        <end position="214"/>
    </location>
</feature>
<feature type="region of interest" description="Disordered" evidence="13">
    <location>
        <begin position="1"/>
        <end position="22"/>
    </location>
</feature>
<comment type="subcellular location">
    <subcellularLocation>
        <location evidence="1">Cell membrane</location>
        <topology evidence="1">Multi-pass membrane protein</topology>
    </subcellularLocation>
</comment>
<keyword evidence="5 12" id="KW-1003">Cell membrane</keyword>
<evidence type="ECO:0000256" key="8">
    <source>
        <dbReference type="ARBA" id="ARBA00022927"/>
    </source>
</evidence>
<evidence type="ECO:0000256" key="10">
    <source>
        <dbReference type="ARBA" id="ARBA00023136"/>
    </source>
</evidence>
<dbReference type="Gene3D" id="3.40.1690.10">
    <property type="entry name" value="secretion proteins EscU"/>
    <property type="match status" value="1"/>
</dbReference>
<dbReference type="PANTHER" id="PTHR30531:SF12">
    <property type="entry name" value="FLAGELLAR BIOSYNTHETIC PROTEIN FLHB"/>
    <property type="match status" value="1"/>
</dbReference>
<evidence type="ECO:0000313" key="15">
    <source>
        <dbReference type="Proteomes" id="UP000016491"/>
    </source>
</evidence>
<organism evidence="14 15">
    <name type="scientific">[Clostridium] symbiosum ATCC 14940</name>
    <dbReference type="NCBI Taxonomy" id="411472"/>
    <lineage>
        <taxon>Bacteria</taxon>
        <taxon>Bacillati</taxon>
        <taxon>Bacillota</taxon>
        <taxon>Clostridia</taxon>
        <taxon>Lachnospirales</taxon>
        <taxon>Lachnospiraceae</taxon>
        <taxon>Otoolea</taxon>
    </lineage>
</organism>
<dbReference type="InterPro" id="IPR006135">
    <property type="entry name" value="T3SS_substrate_exporter"/>
</dbReference>
<keyword evidence="9 12" id="KW-1133">Transmembrane helix</keyword>
<evidence type="ECO:0000256" key="11">
    <source>
        <dbReference type="ARBA" id="ARBA00023225"/>
    </source>
</evidence>
<evidence type="ECO:0000256" key="12">
    <source>
        <dbReference type="RuleBase" id="RU364091"/>
    </source>
</evidence>
<keyword evidence="7 12" id="KW-1005">Bacterial flagellum biogenesis</keyword>
<dbReference type="EMBL" id="AWSU01000344">
    <property type="protein sequence ID" value="ERI74070.1"/>
    <property type="molecule type" value="Genomic_DNA"/>
</dbReference>
<comment type="similarity">
    <text evidence="2 12">Belongs to the type III secretion exporter family.</text>
</comment>
<dbReference type="InterPro" id="IPR006136">
    <property type="entry name" value="FlhB"/>
</dbReference>
<keyword evidence="11 12" id="KW-1006">Bacterial flagellum protein export</keyword>
<keyword evidence="8 12" id="KW-0653">Protein transport</keyword>
<evidence type="ECO:0000256" key="9">
    <source>
        <dbReference type="ARBA" id="ARBA00022989"/>
    </source>
</evidence>
<dbReference type="GO" id="GO:0005886">
    <property type="term" value="C:plasma membrane"/>
    <property type="evidence" value="ECO:0007669"/>
    <property type="project" value="UniProtKB-SubCell"/>
</dbReference>
<gene>
    <name evidence="12" type="primary">flhB</name>
    <name evidence="14" type="ORF">CLOSYM_04328</name>
</gene>
<evidence type="ECO:0000256" key="1">
    <source>
        <dbReference type="ARBA" id="ARBA00004651"/>
    </source>
</evidence>
<comment type="caution">
    <text evidence="12">Lacks conserved residue(s) required for the propagation of feature annotation.</text>
</comment>
<evidence type="ECO:0000256" key="2">
    <source>
        <dbReference type="ARBA" id="ARBA00010690"/>
    </source>
</evidence>
<feature type="compositionally biased region" description="Basic and acidic residues" evidence="13">
    <location>
        <begin position="1"/>
        <end position="13"/>
    </location>
</feature>
<evidence type="ECO:0000256" key="13">
    <source>
        <dbReference type="SAM" id="MobiDB-lite"/>
    </source>
</evidence>
<dbReference type="SUPFAM" id="SSF160544">
    <property type="entry name" value="EscU C-terminal domain-like"/>
    <property type="match status" value="1"/>
</dbReference>
<evidence type="ECO:0000256" key="6">
    <source>
        <dbReference type="ARBA" id="ARBA00022692"/>
    </source>
</evidence>
<dbReference type="Gene3D" id="6.10.250.2080">
    <property type="match status" value="1"/>
</dbReference>
<keyword evidence="4 12" id="KW-0813">Transport</keyword>
<evidence type="ECO:0000256" key="3">
    <source>
        <dbReference type="ARBA" id="ARBA00021622"/>
    </source>
</evidence>
<dbReference type="Proteomes" id="UP000016491">
    <property type="component" value="Unassembled WGS sequence"/>
</dbReference>
<keyword evidence="14" id="KW-0282">Flagellum</keyword>
<dbReference type="AlphaFoldDB" id="A0ABC9TS22"/>
<feature type="transmembrane region" description="Helical" evidence="12">
    <location>
        <begin position="89"/>
        <end position="109"/>
    </location>
</feature>
<accession>A0ABC9TS22</accession>
<evidence type="ECO:0000256" key="5">
    <source>
        <dbReference type="ARBA" id="ARBA00022475"/>
    </source>
</evidence>
<comment type="caution">
    <text evidence="14">The sequence shown here is derived from an EMBL/GenBank/DDBJ whole genome shotgun (WGS) entry which is preliminary data.</text>
</comment>
<reference evidence="14 15" key="1">
    <citation type="submission" date="2013-07" db="EMBL/GenBank/DDBJ databases">
        <authorList>
            <person name="Weinstock G."/>
            <person name="Sodergren E."/>
            <person name="Wylie T."/>
            <person name="Fulton L."/>
            <person name="Fulton R."/>
            <person name="Fronick C."/>
            <person name="O'Laughlin M."/>
            <person name="Godfrey J."/>
            <person name="Miner T."/>
            <person name="Herter B."/>
            <person name="Appelbaum E."/>
            <person name="Cordes M."/>
            <person name="Lek S."/>
            <person name="Wollam A."/>
            <person name="Pepin K.H."/>
            <person name="Palsikar V.B."/>
            <person name="Mitreva M."/>
            <person name="Wilson R.K."/>
        </authorList>
    </citation>
    <scope>NUCLEOTIDE SEQUENCE [LARGE SCALE GENOMIC DNA]</scope>
    <source>
        <strain evidence="14 15">ATCC 14940</strain>
    </source>
</reference>
<dbReference type="PRINTS" id="PR00950">
    <property type="entry name" value="TYPE3IMSPROT"/>
</dbReference>
<sequence>MIRLAGDKTEKASPKKRRDERKKGNVFKSQDIVTVVSLLGSFCSLRFLFPVIYESTVSYAKKCIVGVGELKDFQALGGGYYLRDLLLQFIKSSLPLLLVAVFMAALGVGSQTKFLFTMKNATPKFSRLNPIGGIRKIISLKSVVELSKSLIKIIVLLSVLYQFLKRCLPFVTASLNISSLGAASYLLQYIYSMILKVIMWFGVIAAFDFLYQWWDYERQLMMSKQEVKEEYKQQEGDPQIKGRIRNLQRMRAKQRMMQAVPTADVVIRNPTHVAVALKYDISSDRAPILVAKGVDHTALKIVEIAMDSHVEIIENVSVARAVYSSTELNQEIPPELYGIVADLMIYIYQLKGKKG</sequence>
<name>A0ABC9TS22_CLOSY</name>
<evidence type="ECO:0000256" key="7">
    <source>
        <dbReference type="ARBA" id="ARBA00022795"/>
    </source>
</evidence>
<feature type="transmembrane region" description="Helical" evidence="12">
    <location>
        <begin position="32"/>
        <end position="53"/>
    </location>
</feature>
<comment type="function">
    <text evidence="12">Required for formation of the rod structure in the basal body of the flagellar apparatus. Together with FliI and FliH, may constitute the export apparatus of flagellin.</text>
</comment>
<evidence type="ECO:0000313" key="14">
    <source>
        <dbReference type="EMBL" id="ERI74070.1"/>
    </source>
</evidence>
<protein>
    <recommendedName>
        <fullName evidence="3 12">Flagellar biosynthetic protein FlhB</fullName>
    </recommendedName>
</protein>
<keyword evidence="6 12" id="KW-0812">Transmembrane</keyword>
<keyword evidence="14" id="KW-0966">Cell projection</keyword>
<dbReference type="PANTHER" id="PTHR30531">
    <property type="entry name" value="FLAGELLAR BIOSYNTHETIC PROTEIN FLHB"/>
    <property type="match status" value="1"/>
</dbReference>
<keyword evidence="10 12" id="KW-0472">Membrane</keyword>
<dbReference type="Pfam" id="PF01312">
    <property type="entry name" value="Bac_export_2"/>
    <property type="match status" value="1"/>
</dbReference>
<dbReference type="GO" id="GO:0015031">
    <property type="term" value="P:protein transport"/>
    <property type="evidence" value="ECO:0007669"/>
    <property type="project" value="UniProtKB-KW"/>
</dbReference>
<evidence type="ECO:0000256" key="4">
    <source>
        <dbReference type="ARBA" id="ARBA00022448"/>
    </source>
</evidence>
<proteinExistence type="inferred from homology"/>
<dbReference type="GO" id="GO:0044781">
    <property type="term" value="P:bacterial-type flagellum organization"/>
    <property type="evidence" value="ECO:0007669"/>
    <property type="project" value="UniProtKB-KW"/>
</dbReference>